<feature type="compositionally biased region" description="Basic and acidic residues" evidence="1">
    <location>
        <begin position="126"/>
        <end position="143"/>
    </location>
</feature>
<feature type="compositionally biased region" description="Acidic residues" evidence="1">
    <location>
        <begin position="116"/>
        <end position="125"/>
    </location>
</feature>
<feature type="region of interest" description="Disordered" evidence="1">
    <location>
        <begin position="39"/>
        <end position="152"/>
    </location>
</feature>
<dbReference type="EMBL" id="JBBPBF010000026">
    <property type="protein sequence ID" value="KAK7608982.1"/>
    <property type="molecule type" value="Genomic_DNA"/>
</dbReference>
<evidence type="ECO:0000313" key="2">
    <source>
        <dbReference type="EMBL" id="KAK7608982.1"/>
    </source>
</evidence>
<feature type="region of interest" description="Disordered" evidence="1">
    <location>
        <begin position="194"/>
        <end position="304"/>
    </location>
</feature>
<sequence>MALLARAAEVVMVVRVLVKTEVDSRGLVLKVEMLAKPETDRSVRDKPEKGRLELAKPDKDRMERDRLAKGRPDKGKMATLEMEFKPERGRTGREKPEKGKPAKAKTATVDRQPETLEMETDAKEDEVERERMDKDKLDKDKTVMRGKQPVPLVMDARMATGVKEEKEELVNKANLVQTGSKTNKQAKSAKALELTLPEGRMDHKASSNKASEPVNAVKALGQVKLDSKMGNRASKQANEAEALRPVPLDSKMAKEVGKAAKTEPAQLLRKDRTQNEAKRGKELETMGLTLPERRGTTKAKMVRG</sequence>
<organism evidence="2 3">
    <name type="scientific">Phyllosticta paracitricarpa</name>
    <dbReference type="NCBI Taxonomy" id="2016321"/>
    <lineage>
        <taxon>Eukaryota</taxon>
        <taxon>Fungi</taxon>
        <taxon>Dikarya</taxon>
        <taxon>Ascomycota</taxon>
        <taxon>Pezizomycotina</taxon>
        <taxon>Dothideomycetes</taxon>
        <taxon>Dothideomycetes incertae sedis</taxon>
        <taxon>Botryosphaeriales</taxon>
        <taxon>Phyllostictaceae</taxon>
        <taxon>Phyllosticta</taxon>
    </lineage>
</organism>
<feature type="compositionally biased region" description="Basic and acidic residues" evidence="1">
    <location>
        <begin position="39"/>
        <end position="100"/>
    </location>
</feature>
<proteinExistence type="predicted"/>
<protein>
    <submittedName>
        <fullName evidence="2">Uncharacterized protein</fullName>
    </submittedName>
</protein>
<comment type="caution">
    <text evidence="2">The sequence shown here is derived from an EMBL/GenBank/DDBJ whole genome shotgun (WGS) entry which is preliminary data.</text>
</comment>
<evidence type="ECO:0000256" key="1">
    <source>
        <dbReference type="SAM" id="MobiDB-lite"/>
    </source>
</evidence>
<accession>A0ABR1N3I4</accession>
<feature type="compositionally biased region" description="Basic and acidic residues" evidence="1">
    <location>
        <begin position="251"/>
        <end position="261"/>
    </location>
</feature>
<dbReference type="Proteomes" id="UP001367316">
    <property type="component" value="Unassembled WGS sequence"/>
</dbReference>
<keyword evidence="3" id="KW-1185">Reference proteome</keyword>
<reference evidence="2 3" key="1">
    <citation type="submission" date="2024-04" db="EMBL/GenBank/DDBJ databases">
        <title>Phyllosticta paracitricarpa is synonymous to the EU quarantine fungus P. citricarpa based on phylogenomic analyses.</title>
        <authorList>
            <consortium name="Lawrence Berkeley National Laboratory"/>
            <person name="Van ingen-buijs V.A."/>
            <person name="Van westerhoven A.C."/>
            <person name="Haridas S."/>
            <person name="Skiadas P."/>
            <person name="Martin F."/>
            <person name="Groenewald J.Z."/>
            <person name="Crous P.W."/>
            <person name="Seidl M.F."/>
        </authorList>
    </citation>
    <scope>NUCLEOTIDE SEQUENCE [LARGE SCALE GENOMIC DNA]</scope>
    <source>
        <strain evidence="2 3">CBS 141358</strain>
    </source>
</reference>
<feature type="compositionally biased region" description="Basic and acidic residues" evidence="1">
    <location>
        <begin position="268"/>
        <end position="284"/>
    </location>
</feature>
<evidence type="ECO:0000313" key="3">
    <source>
        <dbReference type="Proteomes" id="UP001367316"/>
    </source>
</evidence>
<gene>
    <name evidence="2" type="ORF">JOL62DRAFT_199232</name>
</gene>
<name>A0ABR1N3I4_9PEZI</name>